<proteinExistence type="predicted"/>
<feature type="domain" description="Enoyl reductase (ER)" evidence="2">
    <location>
        <begin position="145"/>
        <end position="496"/>
    </location>
</feature>
<dbReference type="GO" id="GO:0016651">
    <property type="term" value="F:oxidoreductase activity, acting on NAD(P)H"/>
    <property type="evidence" value="ECO:0007669"/>
    <property type="project" value="InterPro"/>
</dbReference>
<dbReference type="Proteomes" id="UP000306050">
    <property type="component" value="Chromosome SGRAM_7"/>
</dbReference>
<dbReference type="PANTHER" id="PTHR45348">
    <property type="entry name" value="HYPOTHETICAL OXIDOREDUCTASE (EUROFUNG)"/>
    <property type="match status" value="1"/>
</dbReference>
<dbReference type="EMBL" id="SRRM01000020">
    <property type="protein sequence ID" value="TKY85475.1"/>
    <property type="molecule type" value="Genomic_DNA"/>
</dbReference>
<reference evidence="3 4" key="1">
    <citation type="submission" date="2019-05" db="EMBL/GenBank/DDBJ databases">
        <title>Sporisorium graminicola CBS 10092 draft sequencing and annotation.</title>
        <authorList>
            <person name="Solano-Gonzalez S."/>
            <person name="Caddick M.X."/>
            <person name="Darby A."/>
        </authorList>
    </citation>
    <scope>NUCLEOTIDE SEQUENCE [LARGE SCALE GENOMIC DNA]</scope>
    <source>
        <strain evidence="3 4">CBS 10092</strain>
    </source>
</reference>
<dbReference type="PANTHER" id="PTHR45348:SF2">
    <property type="entry name" value="ZINC-TYPE ALCOHOL DEHYDROGENASE-LIKE PROTEIN C2E1P3.01"/>
    <property type="match status" value="1"/>
</dbReference>
<dbReference type="SUPFAM" id="SSF50129">
    <property type="entry name" value="GroES-like"/>
    <property type="match status" value="1"/>
</dbReference>
<dbReference type="InterPro" id="IPR020843">
    <property type="entry name" value="ER"/>
</dbReference>
<protein>
    <recommendedName>
        <fullName evidence="2">Enoyl reductase (ER) domain-containing protein</fullName>
    </recommendedName>
</protein>
<dbReference type="InterPro" id="IPR013154">
    <property type="entry name" value="ADH-like_N"/>
</dbReference>
<dbReference type="InterPro" id="IPR036291">
    <property type="entry name" value="NAD(P)-bd_dom_sf"/>
</dbReference>
<organism evidence="3 4">
    <name type="scientific">Sporisorium graminicola</name>
    <dbReference type="NCBI Taxonomy" id="280036"/>
    <lineage>
        <taxon>Eukaryota</taxon>
        <taxon>Fungi</taxon>
        <taxon>Dikarya</taxon>
        <taxon>Basidiomycota</taxon>
        <taxon>Ustilaginomycotina</taxon>
        <taxon>Ustilaginomycetes</taxon>
        <taxon>Ustilaginales</taxon>
        <taxon>Ustilaginaceae</taxon>
        <taxon>Sporisorium</taxon>
    </lineage>
</organism>
<accession>A0A4U7KMB1</accession>
<dbReference type="InterPro" id="IPR047122">
    <property type="entry name" value="Trans-enoyl_RdTase-like"/>
</dbReference>
<dbReference type="OrthoDB" id="10257049at2759"/>
<dbReference type="CDD" id="cd08249">
    <property type="entry name" value="enoyl_reductase_like"/>
    <property type="match status" value="1"/>
</dbReference>
<gene>
    <name evidence="3" type="ORF">EX895_005637</name>
</gene>
<evidence type="ECO:0000256" key="1">
    <source>
        <dbReference type="SAM" id="MobiDB-lite"/>
    </source>
</evidence>
<dbReference type="SUPFAM" id="SSF51735">
    <property type="entry name" value="NAD(P)-binding Rossmann-fold domains"/>
    <property type="match status" value="1"/>
</dbReference>
<dbReference type="Pfam" id="PF08240">
    <property type="entry name" value="ADH_N"/>
    <property type="match status" value="1"/>
</dbReference>
<dbReference type="InterPro" id="IPR011032">
    <property type="entry name" value="GroES-like_sf"/>
</dbReference>
<dbReference type="Gene3D" id="3.90.180.10">
    <property type="entry name" value="Medium-chain alcohol dehydrogenases, catalytic domain"/>
    <property type="match status" value="1"/>
</dbReference>
<keyword evidence="4" id="KW-1185">Reference proteome</keyword>
<dbReference type="KEGG" id="sgra:EX895_005637"/>
<name>A0A4U7KMB1_9BASI</name>
<dbReference type="Gene3D" id="3.40.50.720">
    <property type="entry name" value="NAD(P)-binding Rossmann-like Domain"/>
    <property type="match status" value="1"/>
</dbReference>
<sequence length="521" mass="55404">MAELEIIDAEIVPNASREQALAASSDLPAATAAAAAKDNSAPTLSSIYPVYTQAEREAALRLLAPSKYDVVLGAGWTDSSDPSSASEDDTDTVRRASSSSSSSSFSSPSTPPTVSPLTSSTNAAATGQRGRSDALLVRSCSQGWSLSFELTPHQPIPVPQSADELVIRNDAVGLNPVDWKSVSYNFGIPAFPWILGRDIAGTVIQPPVDNDEGWKAGDRVWTCADSREMRAGGYQRFSVHRKGTLAKIPSAVKDEDAATLGTGLITAAVALFAFFKLPFAPRQDDEEEALAEKLSGVGISQKKDERDWILIYGGGAVTGIYATQLAALSNLRVITVASRSNFDYLRSIGTTAFVDRHQPPEAIVSSITAVLAQHGGELRYAMDCVSSSTANLCLDALQNSAAAKGGSKGEELICLAGNPKAEPGQVKVHKISFSTTFYHPDGEFARRVLGYVTRLLEDGRLQPCRPEVLPDGLAGIRSGLELLRDGKAPRARKLVVRVRDTPAADVTHLGVRTELGWNGVV</sequence>
<dbReference type="AlphaFoldDB" id="A0A4U7KMB1"/>
<dbReference type="SMART" id="SM00829">
    <property type="entry name" value="PKS_ER"/>
    <property type="match status" value="1"/>
</dbReference>
<dbReference type="RefSeq" id="XP_029737460.1">
    <property type="nucleotide sequence ID" value="XM_029886229.1"/>
</dbReference>
<feature type="compositionally biased region" description="Low complexity" evidence="1">
    <location>
        <begin position="97"/>
        <end position="108"/>
    </location>
</feature>
<comment type="caution">
    <text evidence="3">The sequence shown here is derived from an EMBL/GenBank/DDBJ whole genome shotgun (WGS) entry which is preliminary data.</text>
</comment>
<evidence type="ECO:0000259" key="2">
    <source>
        <dbReference type="SMART" id="SM00829"/>
    </source>
</evidence>
<evidence type="ECO:0000313" key="4">
    <source>
        <dbReference type="Proteomes" id="UP000306050"/>
    </source>
</evidence>
<dbReference type="GeneID" id="40728532"/>
<feature type="region of interest" description="Disordered" evidence="1">
    <location>
        <begin position="76"/>
        <end position="131"/>
    </location>
</feature>
<evidence type="ECO:0000313" key="3">
    <source>
        <dbReference type="EMBL" id="TKY85475.1"/>
    </source>
</evidence>